<dbReference type="KEGG" id="nve:5515018"/>
<evidence type="ECO:0000256" key="12">
    <source>
        <dbReference type="SAM" id="SignalP"/>
    </source>
</evidence>
<evidence type="ECO:0000256" key="3">
    <source>
        <dbReference type="ARBA" id="ARBA00022692"/>
    </source>
</evidence>
<sequence length="847" mass="94975">MWNSVMVVLVAFLTLHSLSFVSQAQNRFQIPGNVTFAVTLPVHVKTPVDTCSSTLYSHGLGLGYVETIAFSVRNINNDPSILPNIRLGIDIWDYCNTARLAVQTAHEIISNNQLYELVHEHGVQTARVGNVSSPVLAVIGTMGSSSSTFVSSLLQVTHVPLISPFATSEELSSPFFGAFFRTVPPDGEQAKAMASIIEHFGWTYVAVLALDTTYGQYGVRALQRVSFRRKTFCIALTEFFTETGYNGQFMHIITKLKLLKNTKVVVLWADHESAKAFLYEAERRELFGRTFLMSEAMSTVDAGVLARHEAVLRGALGVVPHKFRDVELEEHLKNIAPLVTTRGRIPWWDEFWEQEFNCTSSVHGKSHLSPCSESLRLSHTGLQKVSNGYTSYITDAVYAIARSLHELYKCNSTSGCLHASRASPKDVTEKLREISFQGQTGLVNFTTSGDPETARYDFINFQERGGDYAIVKIGEWSARGASAAPTIKNNSILWNTEGNTIPVSVCEKQCKAGYKQINTTTCCWTCIVCPNGFFNSIPGSSNCTECSPEQTSIKDRTKCIDRPLVNIRWSDTEAVLFLLLAILGLLATLFVAIVFIKHKDTPVVRGSNRELSYFLLFVISMLYIMTFVQLALPTDTICYLLQPWRYISCTLSVSILFLKTNRIVRAFQTVVPEWFKKYVLDRKRQFIAVLVLNCVEVLLAVCWLFFDAPHRKRIITTVIFVTCSPYRTVVGGILRAVMFGYFILMSLLCTFYAFKARKLPENFNEARYIGFSMYVLLLSWVAYYPVDSALEGSYITIVACATGLVMAYGLLGCMFLPKVFVILRYPEKNTEEFVKASVGRFNFSSNN</sequence>
<evidence type="ECO:0000256" key="10">
    <source>
        <dbReference type="ARBA" id="ARBA00023224"/>
    </source>
</evidence>
<dbReference type="PhylomeDB" id="A7RZI9"/>
<gene>
    <name evidence="14" type="ORF">NEMVEDRAFT_v1g204466</name>
</gene>
<dbReference type="STRING" id="45351.A7RZI9"/>
<dbReference type="FunFam" id="2.10.50.30:FF:000004">
    <property type="entry name" value="Taste receptor type 1 member 3-like protein"/>
    <property type="match status" value="1"/>
</dbReference>
<accession>A7RZI9</accession>
<dbReference type="GO" id="GO:0007216">
    <property type="term" value="P:G protein-coupled glutamate receptor signaling pathway"/>
    <property type="evidence" value="ECO:0000318"/>
    <property type="project" value="GO_Central"/>
</dbReference>
<evidence type="ECO:0000256" key="4">
    <source>
        <dbReference type="ARBA" id="ARBA00022729"/>
    </source>
</evidence>
<feature type="transmembrane region" description="Helical" evidence="11">
    <location>
        <begin position="574"/>
        <end position="596"/>
    </location>
</feature>
<keyword evidence="5 11" id="KW-1133">Transmembrane helix</keyword>
<dbReference type="HOGENOM" id="CLU_005389_5_1_1"/>
<dbReference type="Pfam" id="PF00003">
    <property type="entry name" value="7tm_3"/>
    <property type="match status" value="1"/>
</dbReference>
<evidence type="ECO:0000256" key="9">
    <source>
        <dbReference type="ARBA" id="ARBA00023180"/>
    </source>
</evidence>
<evidence type="ECO:0000256" key="8">
    <source>
        <dbReference type="ARBA" id="ARBA00023170"/>
    </source>
</evidence>
<dbReference type="InterPro" id="IPR050726">
    <property type="entry name" value="mGluR"/>
</dbReference>
<dbReference type="Proteomes" id="UP000001593">
    <property type="component" value="Unassembled WGS sequence"/>
</dbReference>
<evidence type="ECO:0000313" key="15">
    <source>
        <dbReference type="Proteomes" id="UP000001593"/>
    </source>
</evidence>
<feature type="transmembrane region" description="Helical" evidence="11">
    <location>
        <begin position="766"/>
        <end position="786"/>
    </location>
</feature>
<dbReference type="PRINTS" id="PR00248">
    <property type="entry name" value="GPCRMGR"/>
</dbReference>
<proteinExistence type="predicted"/>
<keyword evidence="15" id="KW-1185">Reference proteome</keyword>
<organism evidence="14 15">
    <name type="scientific">Nematostella vectensis</name>
    <name type="common">Starlet sea anemone</name>
    <dbReference type="NCBI Taxonomy" id="45351"/>
    <lineage>
        <taxon>Eukaryota</taxon>
        <taxon>Metazoa</taxon>
        <taxon>Cnidaria</taxon>
        <taxon>Anthozoa</taxon>
        <taxon>Hexacorallia</taxon>
        <taxon>Actiniaria</taxon>
        <taxon>Edwardsiidae</taxon>
        <taxon>Nematostella</taxon>
    </lineage>
</organism>
<feature type="transmembrane region" description="Helical" evidence="11">
    <location>
        <begin position="611"/>
        <end position="632"/>
    </location>
</feature>
<dbReference type="SUPFAM" id="SSF57184">
    <property type="entry name" value="Growth factor receptor domain"/>
    <property type="match status" value="1"/>
</dbReference>
<keyword evidence="10" id="KW-0807">Transducer</keyword>
<dbReference type="GO" id="GO:0005886">
    <property type="term" value="C:plasma membrane"/>
    <property type="evidence" value="ECO:0000318"/>
    <property type="project" value="GO_Central"/>
</dbReference>
<dbReference type="CDD" id="cd13953">
    <property type="entry name" value="7tm_classC_mGluR-like"/>
    <property type="match status" value="1"/>
</dbReference>
<dbReference type="EMBL" id="DS469557">
    <property type="protein sequence ID" value="EDO43154.1"/>
    <property type="molecule type" value="Genomic_DNA"/>
</dbReference>
<dbReference type="GO" id="GO:0051966">
    <property type="term" value="P:regulation of synaptic transmission, glutamatergic"/>
    <property type="evidence" value="ECO:0000318"/>
    <property type="project" value="GO_Central"/>
</dbReference>
<evidence type="ECO:0000259" key="13">
    <source>
        <dbReference type="PROSITE" id="PS50259"/>
    </source>
</evidence>
<keyword evidence="2" id="KW-1003">Cell membrane</keyword>
<keyword evidence="3 11" id="KW-0812">Transmembrane</keyword>
<dbReference type="InterPro" id="IPR028082">
    <property type="entry name" value="Peripla_BP_I"/>
</dbReference>
<dbReference type="InterPro" id="IPR017978">
    <property type="entry name" value="GPCR_3_C"/>
</dbReference>
<dbReference type="eggNOG" id="KOG1056">
    <property type="taxonomic scope" value="Eukaryota"/>
</dbReference>
<dbReference type="PROSITE" id="PS50259">
    <property type="entry name" value="G_PROTEIN_RECEP_F3_4"/>
    <property type="match status" value="1"/>
</dbReference>
<dbReference type="OMA" id="KCTRFNF"/>
<name>A7RZI9_NEMVE</name>
<feature type="domain" description="G-protein coupled receptors family 3 profile" evidence="13">
    <location>
        <begin position="573"/>
        <end position="838"/>
    </location>
</feature>
<feature type="transmembrane region" description="Helical" evidence="11">
    <location>
        <begin position="792"/>
        <end position="816"/>
    </location>
</feature>
<keyword evidence="9" id="KW-0325">Glycoprotein</keyword>
<dbReference type="InterPro" id="IPR009030">
    <property type="entry name" value="Growth_fac_rcpt_cys_sf"/>
</dbReference>
<dbReference type="InterPro" id="IPR000337">
    <property type="entry name" value="GPCR_3"/>
</dbReference>
<reference evidence="14 15" key="1">
    <citation type="journal article" date="2007" name="Science">
        <title>Sea anemone genome reveals ancestral eumetazoan gene repertoire and genomic organization.</title>
        <authorList>
            <person name="Putnam N.H."/>
            <person name="Srivastava M."/>
            <person name="Hellsten U."/>
            <person name="Dirks B."/>
            <person name="Chapman J."/>
            <person name="Salamov A."/>
            <person name="Terry A."/>
            <person name="Shapiro H."/>
            <person name="Lindquist E."/>
            <person name="Kapitonov V.V."/>
            <person name="Jurka J."/>
            <person name="Genikhovich G."/>
            <person name="Grigoriev I.V."/>
            <person name="Lucas S.M."/>
            <person name="Steele R.E."/>
            <person name="Finnerty J.R."/>
            <person name="Technau U."/>
            <person name="Martindale M.Q."/>
            <person name="Rokhsar D.S."/>
        </authorList>
    </citation>
    <scope>NUCLEOTIDE SEQUENCE [LARGE SCALE GENOMIC DNA]</scope>
    <source>
        <strain evidence="15">CH2 X CH6</strain>
    </source>
</reference>
<feature type="transmembrane region" description="Helical" evidence="11">
    <location>
        <begin position="733"/>
        <end position="754"/>
    </location>
</feature>
<dbReference type="FunFam" id="3.40.50.2300:FF:000253">
    <property type="entry name" value="Extracellular calcium-sensing receptor"/>
    <property type="match status" value="1"/>
</dbReference>
<dbReference type="PANTHER" id="PTHR24060">
    <property type="entry name" value="METABOTROPIC GLUTAMATE RECEPTOR"/>
    <property type="match status" value="1"/>
</dbReference>
<dbReference type="Pfam" id="PF01094">
    <property type="entry name" value="ANF_receptor"/>
    <property type="match status" value="1"/>
</dbReference>
<evidence type="ECO:0000256" key="1">
    <source>
        <dbReference type="ARBA" id="ARBA00004651"/>
    </source>
</evidence>
<feature type="chain" id="PRO_5002711658" description="G-protein coupled receptors family 3 profile domain-containing protein" evidence="12">
    <location>
        <begin position="25"/>
        <end position="847"/>
    </location>
</feature>
<evidence type="ECO:0000313" key="14">
    <source>
        <dbReference type="EMBL" id="EDO43154.1"/>
    </source>
</evidence>
<dbReference type="Gene3D" id="2.10.50.30">
    <property type="entry name" value="GPCR, family 3, nine cysteines domain"/>
    <property type="match status" value="1"/>
</dbReference>
<dbReference type="GO" id="GO:0001640">
    <property type="term" value="F:adenylate cyclase inhibiting G protein-coupled glutamate receptor activity"/>
    <property type="evidence" value="ECO:0000318"/>
    <property type="project" value="GO_Central"/>
</dbReference>
<feature type="signal peptide" evidence="12">
    <location>
        <begin position="1"/>
        <end position="24"/>
    </location>
</feature>
<dbReference type="AlphaFoldDB" id="A7RZI9"/>
<dbReference type="InterPro" id="IPR001828">
    <property type="entry name" value="ANF_lig-bd_rcpt"/>
</dbReference>
<evidence type="ECO:0000256" key="5">
    <source>
        <dbReference type="ARBA" id="ARBA00022989"/>
    </source>
</evidence>
<dbReference type="InParanoid" id="A7RZI9"/>
<evidence type="ECO:0000256" key="11">
    <source>
        <dbReference type="SAM" id="Phobius"/>
    </source>
</evidence>
<keyword evidence="6" id="KW-0297">G-protein coupled receptor</keyword>
<dbReference type="Gene3D" id="3.40.50.2300">
    <property type="match status" value="2"/>
</dbReference>
<dbReference type="OrthoDB" id="5984008at2759"/>
<comment type="subcellular location">
    <subcellularLocation>
        <location evidence="1">Cell membrane</location>
        <topology evidence="1">Multi-pass membrane protein</topology>
    </subcellularLocation>
</comment>
<evidence type="ECO:0000256" key="7">
    <source>
        <dbReference type="ARBA" id="ARBA00023136"/>
    </source>
</evidence>
<feature type="transmembrane region" description="Helical" evidence="11">
    <location>
        <begin position="644"/>
        <end position="664"/>
    </location>
</feature>
<protein>
    <recommendedName>
        <fullName evidence="13">G-protein coupled receptors family 3 profile domain-containing protein</fullName>
    </recommendedName>
</protein>
<feature type="transmembrane region" description="Helical" evidence="11">
    <location>
        <begin position="685"/>
        <end position="706"/>
    </location>
</feature>
<keyword evidence="7 11" id="KW-0472">Membrane</keyword>
<dbReference type="InterPro" id="IPR038550">
    <property type="entry name" value="GPCR_3_9-Cys_sf"/>
</dbReference>
<dbReference type="SUPFAM" id="SSF53822">
    <property type="entry name" value="Periplasmic binding protein-like I"/>
    <property type="match status" value="1"/>
</dbReference>
<evidence type="ECO:0000256" key="2">
    <source>
        <dbReference type="ARBA" id="ARBA00022475"/>
    </source>
</evidence>
<keyword evidence="8" id="KW-0675">Receptor</keyword>
<evidence type="ECO:0000256" key="6">
    <source>
        <dbReference type="ARBA" id="ARBA00023040"/>
    </source>
</evidence>
<keyword evidence="4 12" id="KW-0732">Signal</keyword>